<dbReference type="EMBL" id="BAABFN010000022">
    <property type="protein sequence ID" value="GAA4319750.1"/>
    <property type="molecule type" value="Genomic_DNA"/>
</dbReference>
<sequence>MRKLGGYIDSLRSGRYRDSLLRHLSKEDREQPDTVVSKTVKSEEGFRAHQGKIIRNIYYRQLPVFGPRNINDTSFRSQMKLINFANRLHYNTRLWAIRQSLFFHPGDTVNAYALADNERYLRNQDYISDARLYIINADSTSDSVDVQVITKDEFEYGGDLSSLTTKKIGARVYNTNFLGAAQRLQAGFMWNDRYRPPWNVAAEYTKYNLGGTFTDVSLGYTALTGGGHEPLDTGVYEGTWYINIDRPLYTRYAKFTGGLYLADNRSLNIYGNEDSLFRDYRYRVMDVWSGYNFRNQFGQDGSVGNRPSLALLLRYYDRSFQRKPLQEKYAANPIYNDRHFYLAQFVLFKQDFFKTDHFYGFGRTEDIPNGYTLAATVGSERWSGRKRFYTGISMQRFWLTAHKDVFYTDIGLSSFWRRQASEDAVIHAGLGYYSRLCRLGQGFLRQFFSLDYLNDPNPYLYRPLNINMDNGIWGFRHTLLNGYQRLKLESETVYYSPLKVYGFKFNFFTSLQIAELSDHNRYLFNNPIYAGIGAGCRIRNENLAINTLKLAANYYPVRPDGMRGFYFELTTIANLRFNIFALRKPAFLDFE</sequence>
<comment type="caution">
    <text evidence="1">The sequence shown here is derived from an EMBL/GenBank/DDBJ whole genome shotgun (WGS) entry which is preliminary data.</text>
</comment>
<dbReference type="Proteomes" id="UP001501207">
    <property type="component" value="Unassembled WGS sequence"/>
</dbReference>
<proteinExistence type="predicted"/>
<evidence type="ECO:0000313" key="2">
    <source>
        <dbReference type="Proteomes" id="UP001501207"/>
    </source>
</evidence>
<reference evidence="2" key="1">
    <citation type="journal article" date="2019" name="Int. J. Syst. Evol. Microbiol.">
        <title>The Global Catalogue of Microorganisms (GCM) 10K type strain sequencing project: providing services to taxonomists for standard genome sequencing and annotation.</title>
        <authorList>
            <consortium name="The Broad Institute Genomics Platform"/>
            <consortium name="The Broad Institute Genome Sequencing Center for Infectious Disease"/>
            <person name="Wu L."/>
            <person name="Ma J."/>
        </authorList>
    </citation>
    <scope>NUCLEOTIDE SEQUENCE [LARGE SCALE GENOMIC DNA]</scope>
    <source>
        <strain evidence="2">JCM 17664</strain>
    </source>
</reference>
<protein>
    <submittedName>
        <fullName evidence="1">Uncharacterized protein</fullName>
    </submittedName>
</protein>
<name>A0ABP8G948_9BACT</name>
<evidence type="ECO:0000313" key="1">
    <source>
        <dbReference type="EMBL" id="GAA4319750.1"/>
    </source>
</evidence>
<gene>
    <name evidence="1" type="ORF">GCM10023143_33400</name>
</gene>
<accession>A0ABP8G948</accession>
<organism evidence="1 2">
    <name type="scientific">Compostibacter hankyongensis</name>
    <dbReference type="NCBI Taxonomy" id="1007089"/>
    <lineage>
        <taxon>Bacteria</taxon>
        <taxon>Pseudomonadati</taxon>
        <taxon>Bacteroidota</taxon>
        <taxon>Chitinophagia</taxon>
        <taxon>Chitinophagales</taxon>
        <taxon>Chitinophagaceae</taxon>
        <taxon>Compostibacter</taxon>
    </lineage>
</organism>
<dbReference type="Gene3D" id="3.10.20.310">
    <property type="entry name" value="membrane protein fhac"/>
    <property type="match status" value="1"/>
</dbReference>
<keyword evidence="2" id="KW-1185">Reference proteome</keyword>